<evidence type="ECO:0000256" key="2">
    <source>
        <dbReference type="ARBA" id="ARBA00023125"/>
    </source>
</evidence>
<evidence type="ECO:0000256" key="1">
    <source>
        <dbReference type="ARBA" id="ARBA00023015"/>
    </source>
</evidence>
<protein>
    <submittedName>
        <fullName evidence="5">MarR family transcriptional regulator</fullName>
    </submittedName>
</protein>
<evidence type="ECO:0000313" key="5">
    <source>
        <dbReference type="EMBL" id="MBT1541538.1"/>
    </source>
</evidence>
<sequence>MEDAVDRVLAQWSRERPDLDVRAMAVIGRIGRAEAILDRRVGAVLAEHDLLPGEFDLLATLRRAGSPHRLAVGQMLASTMVTSGAVTNRLNRLVAKGFVTRQTDPSNRRSVLVTLTDHGLTVVDAALARHVENERELLGTLSSDEEQQLAGLLRKLLLGLGDGAD</sequence>
<dbReference type="InterPro" id="IPR039422">
    <property type="entry name" value="MarR/SlyA-like"/>
</dbReference>
<dbReference type="InterPro" id="IPR036388">
    <property type="entry name" value="WH-like_DNA-bd_sf"/>
</dbReference>
<reference evidence="5" key="1">
    <citation type="submission" date="2021-05" db="EMBL/GenBank/DDBJ databases">
        <title>Whole genome sequence of Curtobacterium flaccumfaciens pv. flaccumfaciens strain CFBP 3417.</title>
        <authorList>
            <person name="Osdaghi E."/>
            <person name="Taghouti G."/>
            <person name="Portier P."/>
            <person name="Fazliarab A."/>
            <person name="Taghavi S.M."/>
            <person name="Briand M."/>
            <person name="Le-Saux M."/>
            <person name="Jacques M.-A."/>
        </authorList>
    </citation>
    <scope>NUCLEOTIDE SEQUENCE</scope>
    <source>
        <strain evidence="5">CFBP 3417</strain>
    </source>
</reference>
<dbReference type="InterPro" id="IPR000835">
    <property type="entry name" value="HTH_MarR-typ"/>
</dbReference>
<dbReference type="AlphaFoldDB" id="A0A9Q2ZNZ5"/>
<dbReference type="SMART" id="SM00347">
    <property type="entry name" value="HTH_MARR"/>
    <property type="match status" value="1"/>
</dbReference>
<dbReference type="Gene3D" id="1.10.10.10">
    <property type="entry name" value="Winged helix-like DNA-binding domain superfamily/Winged helix DNA-binding domain"/>
    <property type="match status" value="1"/>
</dbReference>
<dbReference type="GO" id="GO:0003677">
    <property type="term" value="F:DNA binding"/>
    <property type="evidence" value="ECO:0007669"/>
    <property type="project" value="UniProtKB-KW"/>
</dbReference>
<dbReference type="InterPro" id="IPR036390">
    <property type="entry name" value="WH_DNA-bd_sf"/>
</dbReference>
<comment type="caution">
    <text evidence="5">The sequence shown here is derived from an EMBL/GenBank/DDBJ whole genome shotgun (WGS) entry which is preliminary data.</text>
</comment>
<dbReference type="RefSeq" id="WP_140449141.1">
    <property type="nucleotide sequence ID" value="NZ_JAHEWX010000006.1"/>
</dbReference>
<dbReference type="EMBL" id="JAHEWX010000006">
    <property type="protein sequence ID" value="MBT1541538.1"/>
    <property type="molecule type" value="Genomic_DNA"/>
</dbReference>
<dbReference type="PRINTS" id="PR00598">
    <property type="entry name" value="HTHMARR"/>
</dbReference>
<dbReference type="PANTHER" id="PTHR33164">
    <property type="entry name" value="TRANSCRIPTIONAL REGULATOR, MARR FAMILY"/>
    <property type="match status" value="1"/>
</dbReference>
<keyword evidence="3" id="KW-0804">Transcription</keyword>
<dbReference type="GO" id="GO:0003700">
    <property type="term" value="F:DNA-binding transcription factor activity"/>
    <property type="evidence" value="ECO:0007669"/>
    <property type="project" value="InterPro"/>
</dbReference>
<dbReference type="GO" id="GO:0006950">
    <property type="term" value="P:response to stress"/>
    <property type="evidence" value="ECO:0007669"/>
    <property type="project" value="TreeGrafter"/>
</dbReference>
<dbReference type="InterPro" id="IPR023187">
    <property type="entry name" value="Tscrpt_reg_MarR-type_CS"/>
</dbReference>
<dbReference type="PROSITE" id="PS01117">
    <property type="entry name" value="HTH_MARR_1"/>
    <property type="match status" value="1"/>
</dbReference>
<dbReference type="PROSITE" id="PS50995">
    <property type="entry name" value="HTH_MARR_2"/>
    <property type="match status" value="1"/>
</dbReference>
<evidence type="ECO:0000256" key="3">
    <source>
        <dbReference type="ARBA" id="ARBA00023163"/>
    </source>
</evidence>
<dbReference type="Proteomes" id="UP000709437">
    <property type="component" value="Unassembled WGS sequence"/>
</dbReference>
<keyword evidence="2" id="KW-0238">DNA-binding</keyword>
<dbReference type="GeneID" id="99621992"/>
<evidence type="ECO:0000313" key="6">
    <source>
        <dbReference type="Proteomes" id="UP000709437"/>
    </source>
</evidence>
<name>A0A9Q2ZNZ5_9MICO</name>
<dbReference type="SUPFAM" id="SSF46785">
    <property type="entry name" value="Winged helix' DNA-binding domain"/>
    <property type="match status" value="1"/>
</dbReference>
<dbReference type="PANTHER" id="PTHR33164:SF104">
    <property type="entry name" value="TRANSCRIPTIONAL REGULATORY PROTEIN"/>
    <property type="match status" value="1"/>
</dbReference>
<organism evidence="5 6">
    <name type="scientific">Curtobacterium flaccumfaciens pv. flaccumfaciens</name>
    <dbReference type="NCBI Taxonomy" id="138532"/>
    <lineage>
        <taxon>Bacteria</taxon>
        <taxon>Bacillati</taxon>
        <taxon>Actinomycetota</taxon>
        <taxon>Actinomycetes</taxon>
        <taxon>Micrococcales</taxon>
        <taxon>Microbacteriaceae</taxon>
        <taxon>Curtobacterium</taxon>
    </lineage>
</organism>
<proteinExistence type="predicted"/>
<accession>A0A9Q2ZNZ5</accession>
<gene>
    <name evidence="5" type="ORF">KK103_07190</name>
</gene>
<dbReference type="Pfam" id="PF01047">
    <property type="entry name" value="MarR"/>
    <property type="match status" value="1"/>
</dbReference>
<feature type="domain" description="HTH marR-type" evidence="4">
    <location>
        <begin position="20"/>
        <end position="158"/>
    </location>
</feature>
<evidence type="ECO:0000259" key="4">
    <source>
        <dbReference type="PROSITE" id="PS50995"/>
    </source>
</evidence>
<keyword evidence="1" id="KW-0805">Transcription regulation</keyword>